<accession>A0A0B5FVW0</accession>
<dbReference type="SUPFAM" id="SSF52402">
    <property type="entry name" value="Adenine nucleotide alpha hydrolases-like"/>
    <property type="match status" value="1"/>
</dbReference>
<dbReference type="RefSeq" id="WP_040202943.1">
    <property type="nucleotide sequence ID" value="NZ_CP010312.1"/>
</dbReference>
<keyword evidence="2" id="KW-0614">Plasmid</keyword>
<organism evidence="2 3">
    <name type="scientific">Geoalkalibacter subterraneus</name>
    <dbReference type="NCBI Taxonomy" id="483547"/>
    <lineage>
        <taxon>Bacteria</taxon>
        <taxon>Pseudomonadati</taxon>
        <taxon>Thermodesulfobacteriota</taxon>
        <taxon>Desulfuromonadia</taxon>
        <taxon>Desulfuromonadales</taxon>
        <taxon>Geoalkalibacteraceae</taxon>
        <taxon>Geoalkalibacter</taxon>
    </lineage>
</organism>
<name>A0A0B5FVW0_9BACT</name>
<dbReference type="KEGG" id="gsb:GSUB_17540"/>
<dbReference type="EMBL" id="CP010312">
    <property type="protein sequence ID" value="AJF08280.1"/>
    <property type="molecule type" value="Genomic_DNA"/>
</dbReference>
<evidence type="ECO:0000313" key="2">
    <source>
        <dbReference type="EMBL" id="AJF08280.1"/>
    </source>
</evidence>
<gene>
    <name evidence="2" type="ORF">GSUB_17540</name>
</gene>
<feature type="region of interest" description="Disordered" evidence="1">
    <location>
        <begin position="500"/>
        <end position="527"/>
    </location>
</feature>
<sequence length="546" mass="61563">MVEQSAGAIKPFIVVTHADPLIENPEMALHARREMERIKAYAARYDLDVRIEVATPALGSQWVVKVLGGRALPVFANKSQRDCTVDLKVVPQERLAKKVLAQLDGEIAPVTVVGTRFDESAGRKSRMEGRGEVAGLWQDEKGRMVLSLVADWLDADIWGYLKACNKGEQEAFSDFGNLIRLYRDASRETRTQNGCEVYKCRFGCSVCTVGRDHSLEKLLETDPERYGYMGELLRLQKYLVNTQYDFSSRTWIGRTINNGYITITPDVYSPQMCERLLQICLTIDVREKEKAAQLGIEPRFELVSAQALIAIDALWSLQGLWGGHRALRIFRDIYYRGERYEIPETQKPQTLKMPSKRYLYVGDGWLEPGNEYQFCGLRDVVLESLDENSQCMGVRTLKDGRVVMQANEGPLFEVDEEAAGYVFGFELDHLIDDFGKEQVVTAAYRRYVGLGTLTLAKGAQAGIVDNILRRTTFKERVGLCEGAFDLKDLLKKTVSKKEMEDQLAAQSDSSGEEIEREAKRHVAILPKSGNPARQVQLDLWGEASGF</sequence>
<reference evidence="2 3" key="1">
    <citation type="journal article" date="2015" name="Genome Announc.">
        <title>Genomes of Geoalkalibacter ferrihydriticus Z-0531T and Geoalkalibacter subterraneus Red1T, Two Haloalkaliphilic Metal-Reducing Deltaproteobacteria.</title>
        <authorList>
            <person name="Badalamenti J.P."/>
            <person name="Krajmalnik-Brown R."/>
            <person name="Torres C.I."/>
            <person name="Bond D.R."/>
        </authorList>
    </citation>
    <scope>NUCLEOTIDE SEQUENCE [LARGE SCALE GENOMIC DNA]</scope>
    <source>
        <strain evidence="2 3">Red1</strain>
        <plasmid evidence="3">Plasmid pGSUB1</plasmid>
    </source>
</reference>
<proteinExistence type="predicted"/>
<protein>
    <submittedName>
        <fullName evidence="2">Uncharacterized protein</fullName>
    </submittedName>
</protein>
<evidence type="ECO:0000256" key="1">
    <source>
        <dbReference type="SAM" id="MobiDB-lite"/>
    </source>
</evidence>
<dbReference type="AlphaFoldDB" id="A0A0B5FVW0"/>
<dbReference type="OrthoDB" id="9774475at2"/>
<geneLocation type="plasmid" evidence="2 3">
    <name>pGSUB1</name>
</geneLocation>
<dbReference type="InterPro" id="IPR014729">
    <property type="entry name" value="Rossmann-like_a/b/a_fold"/>
</dbReference>
<keyword evidence="3" id="KW-1185">Reference proteome</keyword>
<dbReference type="Gene3D" id="3.40.50.620">
    <property type="entry name" value="HUPs"/>
    <property type="match status" value="1"/>
</dbReference>
<evidence type="ECO:0000313" key="3">
    <source>
        <dbReference type="Proteomes" id="UP000035036"/>
    </source>
</evidence>
<dbReference type="Proteomes" id="UP000035036">
    <property type="component" value="Plasmid pGSUB1"/>
</dbReference>
<dbReference type="HOGENOM" id="CLU_019017_0_0_7"/>